<dbReference type="OrthoDB" id="4062651at2759"/>
<reference evidence="2" key="1">
    <citation type="submission" date="2020-11" db="EMBL/GenBank/DDBJ databases">
        <authorList>
            <person name="Tran Van P."/>
        </authorList>
    </citation>
    <scope>NUCLEOTIDE SEQUENCE</scope>
</reference>
<feature type="compositionally biased region" description="Polar residues" evidence="1">
    <location>
        <begin position="181"/>
        <end position="196"/>
    </location>
</feature>
<evidence type="ECO:0000313" key="2">
    <source>
        <dbReference type="EMBL" id="CAD7641990.1"/>
    </source>
</evidence>
<dbReference type="Proteomes" id="UP000728032">
    <property type="component" value="Unassembled WGS sequence"/>
</dbReference>
<proteinExistence type="predicted"/>
<dbReference type="SUPFAM" id="SSF56112">
    <property type="entry name" value="Protein kinase-like (PK-like)"/>
    <property type="match status" value="1"/>
</dbReference>
<dbReference type="AlphaFoldDB" id="A0A7R9LK76"/>
<organism evidence="2">
    <name type="scientific">Oppiella nova</name>
    <dbReference type="NCBI Taxonomy" id="334625"/>
    <lineage>
        <taxon>Eukaryota</taxon>
        <taxon>Metazoa</taxon>
        <taxon>Ecdysozoa</taxon>
        <taxon>Arthropoda</taxon>
        <taxon>Chelicerata</taxon>
        <taxon>Arachnida</taxon>
        <taxon>Acari</taxon>
        <taxon>Acariformes</taxon>
        <taxon>Sarcoptiformes</taxon>
        <taxon>Oribatida</taxon>
        <taxon>Brachypylina</taxon>
        <taxon>Oppioidea</taxon>
        <taxon>Oppiidae</taxon>
        <taxon>Oppiella</taxon>
    </lineage>
</organism>
<protein>
    <submittedName>
        <fullName evidence="2">Uncharacterized protein</fullName>
    </submittedName>
</protein>
<feature type="region of interest" description="Disordered" evidence="1">
    <location>
        <begin position="174"/>
        <end position="227"/>
    </location>
</feature>
<dbReference type="EMBL" id="CAJPVJ010000974">
    <property type="protein sequence ID" value="CAG2163797.1"/>
    <property type="molecule type" value="Genomic_DNA"/>
</dbReference>
<feature type="compositionally biased region" description="Pro residues" evidence="1">
    <location>
        <begin position="198"/>
        <end position="213"/>
    </location>
</feature>
<evidence type="ECO:0000256" key="1">
    <source>
        <dbReference type="SAM" id="MobiDB-lite"/>
    </source>
</evidence>
<evidence type="ECO:0000313" key="3">
    <source>
        <dbReference type="Proteomes" id="UP000728032"/>
    </source>
</evidence>
<gene>
    <name evidence="2" type="ORF">ONB1V03_LOCUS3362</name>
</gene>
<dbReference type="InterPro" id="IPR011009">
    <property type="entry name" value="Kinase-like_dom_sf"/>
</dbReference>
<feature type="compositionally biased region" description="Low complexity" evidence="1">
    <location>
        <begin position="214"/>
        <end position="227"/>
    </location>
</feature>
<name>A0A7R9LK76_9ACAR</name>
<sequence>MGKNCIYLPHEDRYYVFGSNHYRCLCLGHKKVVEYPVQLISKGITEFYKTCMFGRNPDDEYPVEEQVVIKDLSGKGITKMYKGSNFMIATIRDKSIHRIQTKLTADVGTYGYIAQEVCHGGNYNHKCDIYSLAIIGTHLFEFDLSTFDKDSARQLPLTVRSGLSAHQVIGDDSDDYIDLSRSPTKANRARPTTTRANPPVPPVVKPSNGPPVPSKTRSATSTPVNTTTTICSTSSTAISSGSVATDTSTTTYCSRSATLNQCTGPTTTTNNRQSTIK</sequence>
<keyword evidence="3" id="KW-1185">Reference proteome</keyword>
<dbReference type="EMBL" id="OC915799">
    <property type="protein sequence ID" value="CAD7641990.1"/>
    <property type="molecule type" value="Genomic_DNA"/>
</dbReference>
<dbReference type="Gene3D" id="1.10.510.10">
    <property type="entry name" value="Transferase(Phosphotransferase) domain 1"/>
    <property type="match status" value="1"/>
</dbReference>
<accession>A0A7R9LK76</accession>